<dbReference type="AlphaFoldDB" id="A0A0A9DPE0"/>
<dbReference type="PANTHER" id="PTHR34555">
    <property type="entry name" value="INTEGRAL MEMBRANE HEMOLYSIN-III-LIKE PROTEIN"/>
    <property type="match status" value="1"/>
</dbReference>
<dbReference type="EMBL" id="GBRH01208244">
    <property type="protein sequence ID" value="JAD89651.1"/>
    <property type="molecule type" value="Transcribed_RNA"/>
</dbReference>
<sequence>MLRSLSSVGRSKHAIELEKRAANLLVKEGKELQKMKVLNVLGRLVPNDPPSFPTHPPSAMHLPFPARQ</sequence>
<feature type="region of interest" description="Disordered" evidence="1">
    <location>
        <begin position="47"/>
        <end position="68"/>
    </location>
</feature>
<evidence type="ECO:0000256" key="1">
    <source>
        <dbReference type="SAM" id="MobiDB-lite"/>
    </source>
</evidence>
<dbReference type="PANTHER" id="PTHR34555:SF1">
    <property type="entry name" value="INTEGRAL MEMBRANE HEMOLYSIN-III-LIKE PROTEIN"/>
    <property type="match status" value="1"/>
</dbReference>
<name>A0A0A9DPE0_ARUDO</name>
<reference evidence="2" key="2">
    <citation type="journal article" date="2015" name="Data Brief">
        <title>Shoot transcriptome of the giant reed, Arundo donax.</title>
        <authorList>
            <person name="Barrero R.A."/>
            <person name="Guerrero F.D."/>
            <person name="Moolhuijzen P."/>
            <person name="Goolsby J.A."/>
            <person name="Tidwell J."/>
            <person name="Bellgard S.E."/>
            <person name="Bellgard M.I."/>
        </authorList>
    </citation>
    <scope>NUCLEOTIDE SEQUENCE</scope>
    <source>
        <tissue evidence="2">Shoot tissue taken approximately 20 cm above the soil surface</tissue>
    </source>
</reference>
<protein>
    <submittedName>
        <fullName evidence="2">Uncharacterized protein</fullName>
    </submittedName>
</protein>
<evidence type="ECO:0000313" key="2">
    <source>
        <dbReference type="EMBL" id="JAD89651.1"/>
    </source>
</evidence>
<proteinExistence type="predicted"/>
<reference evidence="2" key="1">
    <citation type="submission" date="2014-09" db="EMBL/GenBank/DDBJ databases">
        <authorList>
            <person name="Magalhaes I.L.F."/>
            <person name="Oliveira U."/>
            <person name="Santos F.R."/>
            <person name="Vidigal T.H.D.A."/>
            <person name="Brescovit A.D."/>
            <person name="Santos A.J."/>
        </authorList>
    </citation>
    <scope>NUCLEOTIDE SEQUENCE</scope>
    <source>
        <tissue evidence="2">Shoot tissue taken approximately 20 cm above the soil surface</tissue>
    </source>
</reference>
<organism evidence="2">
    <name type="scientific">Arundo donax</name>
    <name type="common">Giant reed</name>
    <name type="synonym">Donax arundinaceus</name>
    <dbReference type="NCBI Taxonomy" id="35708"/>
    <lineage>
        <taxon>Eukaryota</taxon>
        <taxon>Viridiplantae</taxon>
        <taxon>Streptophyta</taxon>
        <taxon>Embryophyta</taxon>
        <taxon>Tracheophyta</taxon>
        <taxon>Spermatophyta</taxon>
        <taxon>Magnoliopsida</taxon>
        <taxon>Liliopsida</taxon>
        <taxon>Poales</taxon>
        <taxon>Poaceae</taxon>
        <taxon>PACMAD clade</taxon>
        <taxon>Arundinoideae</taxon>
        <taxon>Arundineae</taxon>
        <taxon>Arundo</taxon>
    </lineage>
</organism>
<accession>A0A0A9DPE0</accession>
<feature type="compositionally biased region" description="Pro residues" evidence="1">
    <location>
        <begin position="47"/>
        <end position="56"/>
    </location>
</feature>